<keyword evidence="5" id="KW-0677">Repeat</keyword>
<evidence type="ECO:0000313" key="23">
    <source>
        <dbReference type="Proteomes" id="UP000008825"/>
    </source>
</evidence>
<dbReference type="FunFam" id="3.20.20.70:FF:000003">
    <property type="entry name" value="GMP reductase"/>
    <property type="match status" value="1"/>
</dbReference>
<evidence type="ECO:0000256" key="4">
    <source>
        <dbReference type="ARBA" id="ARBA00022723"/>
    </source>
</evidence>
<proteinExistence type="inferred from homology"/>
<feature type="binding site" evidence="13">
    <location>
        <position position="472"/>
    </location>
    <ligand>
        <name>K(+)</name>
        <dbReference type="ChEBI" id="CHEBI:29103"/>
        <note>ligand shared between two tetrameric partners</note>
    </ligand>
</feature>
<feature type="binding site" evidence="13 15">
    <location>
        <begin position="361"/>
        <end position="362"/>
    </location>
    <ligand>
        <name>IMP</name>
        <dbReference type="ChEBI" id="CHEBI:58053"/>
    </ligand>
</feature>
<feature type="binding site" evidence="13">
    <location>
        <position position="248"/>
    </location>
    <ligand>
        <name>NAD(+)</name>
        <dbReference type="ChEBI" id="CHEBI:57540"/>
    </ligand>
</feature>
<dbReference type="eggNOG" id="COG0516">
    <property type="taxonomic scope" value="Bacteria"/>
</dbReference>
<evidence type="ECO:0000256" key="15">
    <source>
        <dbReference type="PIRSR" id="PIRSR000130-2"/>
    </source>
</evidence>
<feature type="binding site" evidence="13 16">
    <location>
        <begin position="298"/>
        <end position="300"/>
    </location>
    <ligand>
        <name>NAD(+)</name>
        <dbReference type="ChEBI" id="CHEBI:57540"/>
    </ligand>
</feature>
<evidence type="ECO:0000256" key="7">
    <source>
        <dbReference type="ARBA" id="ARBA00022755"/>
    </source>
</evidence>
<evidence type="ECO:0000256" key="11">
    <source>
        <dbReference type="ARBA" id="ARBA00023122"/>
    </source>
</evidence>
<keyword evidence="10 13" id="KW-0520">NAD</keyword>
<evidence type="ECO:0000256" key="10">
    <source>
        <dbReference type="ARBA" id="ARBA00023027"/>
    </source>
</evidence>
<evidence type="ECO:0000256" key="5">
    <source>
        <dbReference type="ARBA" id="ARBA00022737"/>
    </source>
</evidence>
<dbReference type="NCBIfam" id="TIGR01302">
    <property type="entry name" value="IMP_dehydrog"/>
    <property type="match status" value="1"/>
</dbReference>
<comment type="activity regulation">
    <text evidence="13">Mycophenolic acid (MPA) is a non-competitive inhibitor that prevents formation of the closed enzyme conformation by binding to the same site as the amobile flap. In contrast, mizoribine monophosphate (MZP) is a competitive inhibitor that induces the closed conformation. MPA is a potent inhibitor of mammalian IMPDHs but a poor inhibitor of the bacterial enzymes. MZP is a more potent inhibitor of bacterial IMPDH.</text>
</comment>
<evidence type="ECO:0000256" key="2">
    <source>
        <dbReference type="ARBA" id="ARBA00005502"/>
    </source>
</evidence>
<comment type="cofactor">
    <cofactor evidence="1 13">
        <name>K(+)</name>
        <dbReference type="ChEBI" id="CHEBI:29103"/>
    </cofactor>
</comment>
<feature type="binding site" description="in other chain" evidence="13 17">
    <location>
        <position position="300"/>
    </location>
    <ligand>
        <name>K(+)</name>
        <dbReference type="ChEBI" id="CHEBI:29103"/>
        <note>ligand shared between two tetrameric partners</note>
    </ligand>
</feature>
<evidence type="ECO:0000256" key="19">
    <source>
        <dbReference type="RuleBase" id="RU003927"/>
    </source>
</evidence>
<dbReference type="InterPro" id="IPR015875">
    <property type="entry name" value="IMP_DH/GMP_Rdtase_CS"/>
</dbReference>
<evidence type="ECO:0000256" key="18">
    <source>
        <dbReference type="PROSITE-ProRule" id="PRU00703"/>
    </source>
</evidence>
<dbReference type="EC" id="1.1.1.205" evidence="13 20"/>
<accession>B5EE52</accession>
<dbReference type="Pfam" id="PF00571">
    <property type="entry name" value="CBS"/>
    <property type="match status" value="2"/>
</dbReference>
<keyword evidence="6 13" id="KW-0332">GMP biosynthesis</keyword>
<evidence type="ECO:0000256" key="6">
    <source>
        <dbReference type="ARBA" id="ARBA00022749"/>
    </source>
</evidence>
<comment type="caution">
    <text evidence="13">Lacks conserved residue(s) required for the propagation of feature annotation.</text>
</comment>
<dbReference type="Proteomes" id="UP000008825">
    <property type="component" value="Chromosome"/>
</dbReference>
<feature type="binding site" evidence="13 15">
    <location>
        <begin position="385"/>
        <end position="389"/>
    </location>
    <ligand>
        <name>IMP</name>
        <dbReference type="ChEBI" id="CHEBI:58053"/>
    </ligand>
</feature>
<feature type="binding site" evidence="13 15">
    <location>
        <position position="416"/>
    </location>
    <ligand>
        <name>IMP</name>
        <dbReference type="ChEBI" id="CHEBI:58053"/>
    </ligand>
</feature>
<dbReference type="SUPFAM" id="SSF54631">
    <property type="entry name" value="CBS-domain pair"/>
    <property type="match status" value="1"/>
</dbReference>
<reference evidence="22 23" key="2">
    <citation type="journal article" date="2010" name="BMC Genomics">
        <title>The genome of Geobacter bemidjiensis, exemplar for the subsurface clade of Geobacter species that predominate in Fe(III)-reducing subsurface environments.</title>
        <authorList>
            <person name="Aklujkar M."/>
            <person name="Young N.D."/>
            <person name="Holmes D."/>
            <person name="Chavan M."/>
            <person name="Risso C."/>
            <person name="Kiss H.E."/>
            <person name="Han C.S."/>
            <person name="Land M.L."/>
            <person name="Lovley D.R."/>
        </authorList>
    </citation>
    <scope>NUCLEOTIDE SEQUENCE [LARGE SCALE GENOMIC DNA]</scope>
    <source>
        <strain evidence="23">ATCC BAA-1014 / DSM 16622 / JCM 12645 / Bem</strain>
    </source>
</reference>
<protein>
    <recommendedName>
        <fullName evidence="13 20">Inosine-5'-monophosphate dehydrogenase</fullName>
        <shortName evidence="13">IMP dehydrogenase</shortName>
        <shortName evidence="13">IMPD</shortName>
        <shortName evidence="13">IMPDH</shortName>
        <ecNumber evidence="13 20">1.1.1.205</ecNumber>
    </recommendedName>
</protein>
<gene>
    <name evidence="13 22" type="primary">guaB</name>
    <name evidence="22" type="ordered locus">Gbem_0764</name>
</gene>
<dbReference type="GO" id="GO:0006183">
    <property type="term" value="P:GTP biosynthetic process"/>
    <property type="evidence" value="ECO:0007669"/>
    <property type="project" value="TreeGrafter"/>
</dbReference>
<dbReference type="Pfam" id="PF00478">
    <property type="entry name" value="IMPDH"/>
    <property type="match status" value="1"/>
</dbReference>
<evidence type="ECO:0000256" key="16">
    <source>
        <dbReference type="PIRSR" id="PIRSR000130-3"/>
    </source>
</evidence>
<dbReference type="PIRSF" id="PIRSF000130">
    <property type="entry name" value="IMPDH"/>
    <property type="match status" value="1"/>
</dbReference>
<dbReference type="GO" id="GO:0000166">
    <property type="term" value="F:nucleotide binding"/>
    <property type="evidence" value="ECO:0007669"/>
    <property type="project" value="UniProtKB-UniRule"/>
</dbReference>
<evidence type="ECO:0000256" key="3">
    <source>
        <dbReference type="ARBA" id="ARBA00011881"/>
    </source>
</evidence>
<evidence type="ECO:0000256" key="1">
    <source>
        <dbReference type="ARBA" id="ARBA00001958"/>
    </source>
</evidence>
<name>B5EE52_CITBB</name>
<comment type="similarity">
    <text evidence="2 13 19">Belongs to the IMPDH/GMPR family.</text>
</comment>
<dbReference type="AlphaFoldDB" id="B5EE52"/>
<feature type="domain" description="CBS" evidence="21">
    <location>
        <begin position="154"/>
        <end position="214"/>
    </location>
</feature>
<feature type="active site" description="Thioimidate intermediate" evidence="13 14">
    <location>
        <position position="305"/>
    </location>
</feature>
<comment type="catalytic activity">
    <reaction evidence="12 13 20">
        <text>IMP + NAD(+) + H2O = XMP + NADH + H(+)</text>
        <dbReference type="Rhea" id="RHEA:11708"/>
        <dbReference type="ChEBI" id="CHEBI:15377"/>
        <dbReference type="ChEBI" id="CHEBI:15378"/>
        <dbReference type="ChEBI" id="CHEBI:57464"/>
        <dbReference type="ChEBI" id="CHEBI:57540"/>
        <dbReference type="ChEBI" id="CHEBI:57945"/>
        <dbReference type="ChEBI" id="CHEBI:58053"/>
        <dbReference type="EC" id="1.1.1.205"/>
    </reaction>
</comment>
<dbReference type="HOGENOM" id="CLU_022552_2_1_7"/>
<dbReference type="GO" id="GO:0006177">
    <property type="term" value="P:GMP biosynthetic process"/>
    <property type="evidence" value="ECO:0007669"/>
    <property type="project" value="UniProtKB-UniRule"/>
</dbReference>
<keyword evidence="7 13" id="KW-0658">Purine biosynthesis</keyword>
<reference evidence="22 23" key="1">
    <citation type="submission" date="2008-07" db="EMBL/GenBank/DDBJ databases">
        <title>Complete sequence of Geobacter bemidjiensis BEM.</title>
        <authorList>
            <consortium name="US DOE Joint Genome Institute"/>
            <person name="Lucas S."/>
            <person name="Copeland A."/>
            <person name="Lapidus A."/>
            <person name="Glavina del Rio T."/>
            <person name="Dalin E."/>
            <person name="Tice H."/>
            <person name="Bruce D."/>
            <person name="Goodwin L."/>
            <person name="Pitluck S."/>
            <person name="Kiss H."/>
            <person name="Brettin T."/>
            <person name="Detter J.C."/>
            <person name="Han C."/>
            <person name="Kuske C.R."/>
            <person name="Schmutz J."/>
            <person name="Larimer F."/>
            <person name="Land M."/>
            <person name="Hauser L."/>
            <person name="Kyrpides N."/>
            <person name="Lykidis A."/>
            <person name="Lovley D."/>
            <person name="Richardson P."/>
        </authorList>
    </citation>
    <scope>NUCLEOTIDE SEQUENCE [LARGE SCALE GENOMIC DNA]</scope>
    <source>
        <strain evidence="23">ATCC BAA-1014 / DSM 16622 / JCM 12645 / Bem</strain>
    </source>
</reference>
<feature type="active site" description="Proton acceptor" evidence="13 14">
    <location>
        <position position="401"/>
    </location>
</feature>
<evidence type="ECO:0000259" key="21">
    <source>
        <dbReference type="PROSITE" id="PS51371"/>
    </source>
</evidence>
<dbReference type="SUPFAM" id="SSF51412">
    <property type="entry name" value="Inosine monophosphate dehydrogenase (IMPDH)"/>
    <property type="match status" value="1"/>
</dbReference>
<dbReference type="HAMAP" id="MF_01964">
    <property type="entry name" value="IMPDH"/>
    <property type="match status" value="1"/>
</dbReference>
<dbReference type="GO" id="GO:0003938">
    <property type="term" value="F:IMP dehydrogenase activity"/>
    <property type="evidence" value="ECO:0007669"/>
    <property type="project" value="UniProtKB-UniRule"/>
</dbReference>
<comment type="function">
    <text evidence="13">Catalyzes the conversion of inosine 5'-phosphate (IMP) to xanthosine 5'-phosphate (XMP), the first committed and rate-limiting step in the de novo synthesis of guanine nucleotides, and therefore plays an important role in the regulation of cell growth.</text>
</comment>
<dbReference type="InterPro" id="IPR001093">
    <property type="entry name" value="IMP_DH_GMPRt"/>
</dbReference>
<dbReference type="PROSITE" id="PS51371">
    <property type="entry name" value="CBS"/>
    <property type="match status" value="2"/>
</dbReference>
<feature type="binding site" evidence="13 15">
    <location>
        <position position="303"/>
    </location>
    <ligand>
        <name>IMP</name>
        <dbReference type="ChEBI" id="CHEBI:58053"/>
    </ligand>
</feature>
<evidence type="ECO:0000256" key="14">
    <source>
        <dbReference type="PIRSR" id="PIRSR000130-1"/>
    </source>
</evidence>
<dbReference type="GO" id="GO:0046872">
    <property type="term" value="F:metal ion binding"/>
    <property type="evidence" value="ECO:0007669"/>
    <property type="project" value="UniProtKB-UniRule"/>
</dbReference>
<keyword evidence="9 13" id="KW-0560">Oxidoreductase</keyword>
<dbReference type="SMART" id="SM00116">
    <property type="entry name" value="CBS"/>
    <property type="match status" value="2"/>
</dbReference>
<feature type="binding site" description="in other chain" evidence="13 17">
    <location>
        <position position="302"/>
    </location>
    <ligand>
        <name>K(+)</name>
        <dbReference type="ChEBI" id="CHEBI:29103"/>
        <note>ligand shared between two tetrameric partners</note>
    </ligand>
</feature>
<feature type="binding site" evidence="13 15">
    <location>
        <begin position="338"/>
        <end position="340"/>
    </location>
    <ligand>
        <name>IMP</name>
        <dbReference type="ChEBI" id="CHEBI:58053"/>
    </ligand>
</feature>
<dbReference type="eggNOG" id="COG0517">
    <property type="taxonomic scope" value="Bacteria"/>
</dbReference>
<dbReference type="RefSeq" id="WP_012529197.1">
    <property type="nucleotide sequence ID" value="NC_011146.1"/>
</dbReference>
<dbReference type="CDD" id="cd04601">
    <property type="entry name" value="CBS_pair_IMPDH"/>
    <property type="match status" value="1"/>
</dbReference>
<dbReference type="PANTHER" id="PTHR11911:SF111">
    <property type="entry name" value="INOSINE-5'-MONOPHOSPHATE DEHYDROGENASE"/>
    <property type="match status" value="1"/>
</dbReference>
<evidence type="ECO:0000256" key="8">
    <source>
        <dbReference type="ARBA" id="ARBA00022958"/>
    </source>
</evidence>
<dbReference type="InterPro" id="IPR005990">
    <property type="entry name" value="IMP_DH"/>
</dbReference>
<feature type="binding site" description="in other chain" evidence="13 17">
    <location>
        <position position="305"/>
    </location>
    <ligand>
        <name>K(+)</name>
        <dbReference type="ChEBI" id="CHEBI:29103"/>
        <note>ligand shared between two tetrameric partners</note>
    </ligand>
</feature>
<dbReference type="UniPathway" id="UPA00601">
    <property type="reaction ID" value="UER00295"/>
</dbReference>
<keyword evidence="4 13" id="KW-0479">Metal-binding</keyword>
<evidence type="ECO:0000256" key="12">
    <source>
        <dbReference type="ARBA" id="ARBA00048028"/>
    </source>
</evidence>
<feature type="binding site" evidence="16">
    <location>
        <begin position="248"/>
        <end position="250"/>
    </location>
    <ligand>
        <name>NAD(+)</name>
        <dbReference type="ChEBI" id="CHEBI:57540"/>
    </ligand>
</feature>
<evidence type="ECO:0000256" key="13">
    <source>
        <dbReference type="HAMAP-Rule" id="MF_01964"/>
    </source>
</evidence>
<keyword evidence="8 13" id="KW-0630">Potassium</keyword>
<evidence type="ECO:0000313" key="22">
    <source>
        <dbReference type="EMBL" id="ACH37790.1"/>
    </source>
</evidence>
<evidence type="ECO:0000256" key="17">
    <source>
        <dbReference type="PIRSR" id="PIRSR000130-4"/>
    </source>
</evidence>
<dbReference type="SMART" id="SM01240">
    <property type="entry name" value="IMPDH"/>
    <property type="match status" value="1"/>
</dbReference>
<keyword evidence="11 18" id="KW-0129">CBS domain</keyword>
<organism evidence="22 23">
    <name type="scientific">Citrifermentans bemidjiense (strain ATCC BAA-1014 / DSM 16622 / JCM 12645 / Bem)</name>
    <name type="common">Geobacter bemidjiensis</name>
    <dbReference type="NCBI Taxonomy" id="404380"/>
    <lineage>
        <taxon>Bacteria</taxon>
        <taxon>Pseudomonadati</taxon>
        <taxon>Thermodesulfobacteriota</taxon>
        <taxon>Desulfuromonadia</taxon>
        <taxon>Geobacterales</taxon>
        <taxon>Geobacteraceae</taxon>
        <taxon>Citrifermentans</taxon>
    </lineage>
</organism>
<dbReference type="KEGG" id="gbm:Gbem_0764"/>
<dbReference type="Gene3D" id="3.20.20.70">
    <property type="entry name" value="Aldolase class I"/>
    <property type="match status" value="1"/>
</dbReference>
<evidence type="ECO:0000256" key="9">
    <source>
        <dbReference type="ARBA" id="ARBA00023002"/>
    </source>
</evidence>
<dbReference type="PANTHER" id="PTHR11911">
    <property type="entry name" value="INOSINE-5-MONOPHOSPHATE DEHYDROGENASE RELATED"/>
    <property type="match status" value="1"/>
</dbReference>
<sequence>MLESSLPEGLTFDDVLLLPAHSLILPRDTDLSSRLTNNIQLNIPLVSAAMDTVTESRAAICMAREGGIGFIHKNLTVAEQAMEVDKVKKSESGMIVDPITMRPNQRIREALEMMAKYRISGVPITKANGKLVGILTNRDLRFETNLDLLISDRMTKRNLVTVPVGTTLEQAKEHLKHTRVEKLLVVDGEKNLKGLITIKDIEKIKKYPNACKDSLGRLRVGAAVGPTPDVDARIDALLKAGVDVVVIDTAHGHSQGVIDTIARIKSDFPGLELVAGNIATADAAEALIKAGVDAIKVGIGPGSICTTRVVAGIGVPQITAIAECSRVAKKHGIPLIADGGIKYSGDLTKAVAAGADVVMIGSLFAGTEESPGDTILYQGRAYKSYRGMGSIGAMKEGSKDRYFQSDVDSDVKLVPEGIEGMVPLRGPLSANVHQLMGGLRAGMGYTGSRTIVELQQNGRFVRITGAGLKESHVHDVMITKEAPNYRVEK</sequence>
<comment type="subunit">
    <text evidence="3 13">Homotetramer.</text>
</comment>
<dbReference type="InterPro" id="IPR046342">
    <property type="entry name" value="CBS_dom_sf"/>
</dbReference>
<feature type="binding site" evidence="13">
    <location>
        <position position="470"/>
    </location>
    <ligand>
        <name>K(+)</name>
        <dbReference type="ChEBI" id="CHEBI:29103"/>
        <note>ligand shared between two tetrameric partners</note>
    </ligand>
</feature>
<feature type="binding site" evidence="13">
    <location>
        <position position="471"/>
    </location>
    <ligand>
        <name>K(+)</name>
        <dbReference type="ChEBI" id="CHEBI:29103"/>
        <note>ligand shared between two tetrameric partners</note>
    </ligand>
</feature>
<dbReference type="CDD" id="cd00381">
    <property type="entry name" value="IMPDH"/>
    <property type="match status" value="1"/>
</dbReference>
<dbReference type="STRING" id="404380.Gbem_0764"/>
<dbReference type="InterPro" id="IPR013785">
    <property type="entry name" value="Aldolase_TIM"/>
</dbReference>
<keyword evidence="23" id="KW-1185">Reference proteome</keyword>
<evidence type="ECO:0000256" key="20">
    <source>
        <dbReference type="RuleBase" id="RU003928"/>
    </source>
</evidence>
<dbReference type="OrthoDB" id="9805398at2"/>
<dbReference type="EMBL" id="CP001124">
    <property type="protein sequence ID" value="ACH37790.1"/>
    <property type="molecule type" value="Genomic_DNA"/>
</dbReference>
<feature type="domain" description="CBS" evidence="21">
    <location>
        <begin position="94"/>
        <end position="153"/>
    </location>
</feature>
<comment type="pathway">
    <text evidence="13 20">Purine metabolism; XMP biosynthesis via de novo pathway; XMP from IMP: step 1/1.</text>
</comment>
<dbReference type="PROSITE" id="PS00487">
    <property type="entry name" value="IMP_DH_GMP_RED"/>
    <property type="match status" value="1"/>
</dbReference>
<dbReference type="InterPro" id="IPR000644">
    <property type="entry name" value="CBS_dom"/>
</dbReference>